<gene>
    <name evidence="1" type="ORF">PENDEC_c014G03541</name>
</gene>
<protein>
    <submittedName>
        <fullName evidence="1">Uncharacterized protein</fullName>
    </submittedName>
</protein>
<accession>A0A1V6P9X4</accession>
<dbReference type="AlphaFoldDB" id="A0A1V6P9X4"/>
<dbReference type="EMBL" id="MDYL01000014">
    <property type="protein sequence ID" value="OQD73587.1"/>
    <property type="molecule type" value="Genomic_DNA"/>
</dbReference>
<proteinExistence type="predicted"/>
<reference evidence="2" key="1">
    <citation type="journal article" date="2017" name="Nat. Microbiol.">
        <title>Global analysis of biosynthetic gene clusters reveals vast potential of secondary metabolite production in Penicillium species.</title>
        <authorList>
            <person name="Nielsen J.C."/>
            <person name="Grijseels S."/>
            <person name="Prigent S."/>
            <person name="Ji B."/>
            <person name="Dainat J."/>
            <person name="Nielsen K.F."/>
            <person name="Frisvad J.C."/>
            <person name="Workman M."/>
            <person name="Nielsen J."/>
        </authorList>
    </citation>
    <scope>NUCLEOTIDE SEQUENCE [LARGE SCALE GENOMIC DNA]</scope>
    <source>
        <strain evidence="2">IBT 11843</strain>
    </source>
</reference>
<evidence type="ECO:0000313" key="2">
    <source>
        <dbReference type="Proteomes" id="UP000191522"/>
    </source>
</evidence>
<dbReference type="Proteomes" id="UP000191522">
    <property type="component" value="Unassembled WGS sequence"/>
</dbReference>
<sequence length="138" mass="15468">MSRRGQSMHAFAGDIIDEHALTSQPENTKDSVAVDQHHVALLLTNTSSLMPNSFYQRHNIPLCYQDIKLRAYVTNLNPVVIDDDTDADVNIDIEPVADPRLLLLPPLLLPHRFYRIHPSTPSHTISSEVVFVCNSQDG</sequence>
<comment type="caution">
    <text evidence="1">The sequence shown here is derived from an EMBL/GenBank/DDBJ whole genome shotgun (WGS) entry which is preliminary data.</text>
</comment>
<name>A0A1V6P9X4_PENDC</name>
<keyword evidence="2" id="KW-1185">Reference proteome</keyword>
<evidence type="ECO:0000313" key="1">
    <source>
        <dbReference type="EMBL" id="OQD73587.1"/>
    </source>
</evidence>
<organism evidence="1 2">
    <name type="scientific">Penicillium decumbens</name>
    <dbReference type="NCBI Taxonomy" id="69771"/>
    <lineage>
        <taxon>Eukaryota</taxon>
        <taxon>Fungi</taxon>
        <taxon>Dikarya</taxon>
        <taxon>Ascomycota</taxon>
        <taxon>Pezizomycotina</taxon>
        <taxon>Eurotiomycetes</taxon>
        <taxon>Eurotiomycetidae</taxon>
        <taxon>Eurotiales</taxon>
        <taxon>Aspergillaceae</taxon>
        <taxon>Penicillium</taxon>
    </lineage>
</organism>